<gene>
    <name evidence="8 10" type="primary">tilS</name>
    <name evidence="10" type="ORF">P9B03_17105</name>
</gene>
<evidence type="ECO:0000313" key="11">
    <source>
        <dbReference type="Proteomes" id="UP001344888"/>
    </source>
</evidence>
<evidence type="ECO:0000256" key="8">
    <source>
        <dbReference type="HAMAP-Rule" id="MF_01161"/>
    </source>
</evidence>
<comment type="caution">
    <text evidence="10">The sequence shown here is derived from an EMBL/GenBank/DDBJ whole genome shotgun (WGS) entry which is preliminary data.</text>
</comment>
<dbReference type="EMBL" id="JARSFG010000023">
    <property type="protein sequence ID" value="MEC1180224.1"/>
    <property type="molecule type" value="Genomic_DNA"/>
</dbReference>
<dbReference type="InterPro" id="IPR011063">
    <property type="entry name" value="TilS/TtcA_N"/>
</dbReference>
<dbReference type="Pfam" id="PF01171">
    <property type="entry name" value="ATP_bind_3"/>
    <property type="match status" value="1"/>
</dbReference>
<dbReference type="Proteomes" id="UP001344888">
    <property type="component" value="Unassembled WGS sequence"/>
</dbReference>
<keyword evidence="5 8" id="KW-0547">Nucleotide-binding</keyword>
<keyword evidence="2 8" id="KW-0963">Cytoplasm</keyword>
<dbReference type="NCBIfam" id="TIGR02432">
    <property type="entry name" value="lysidine_TilS_N"/>
    <property type="match status" value="1"/>
</dbReference>
<dbReference type="NCBIfam" id="TIGR02433">
    <property type="entry name" value="lysidine_TilS_C"/>
    <property type="match status" value="1"/>
</dbReference>
<dbReference type="PANTHER" id="PTHR43033:SF1">
    <property type="entry name" value="TRNA(ILE)-LYSIDINE SYNTHASE-RELATED"/>
    <property type="match status" value="1"/>
</dbReference>
<comment type="subcellular location">
    <subcellularLocation>
        <location evidence="1 8">Cytoplasm</location>
    </subcellularLocation>
</comment>
<dbReference type="HAMAP" id="MF_01161">
    <property type="entry name" value="tRNA_Ile_lys_synt"/>
    <property type="match status" value="1"/>
</dbReference>
<comment type="function">
    <text evidence="8">Ligates lysine onto the cytidine present at position 34 of the AUA codon-specific tRNA(Ile) that contains the anticodon CAU, in an ATP-dependent manner. Cytidine is converted to lysidine, thus changing the amino acid specificity of the tRNA from methionine to isoleucine.</text>
</comment>
<accession>A0AAW9NW91</accession>
<dbReference type="GO" id="GO:0005737">
    <property type="term" value="C:cytoplasm"/>
    <property type="evidence" value="ECO:0007669"/>
    <property type="project" value="UniProtKB-SubCell"/>
</dbReference>
<proteinExistence type="inferred from homology"/>
<evidence type="ECO:0000256" key="4">
    <source>
        <dbReference type="ARBA" id="ARBA00022694"/>
    </source>
</evidence>
<comment type="catalytic activity">
    <reaction evidence="7 8">
        <text>cytidine(34) in tRNA(Ile2) + L-lysine + ATP = lysidine(34) in tRNA(Ile2) + AMP + diphosphate + H(+)</text>
        <dbReference type="Rhea" id="RHEA:43744"/>
        <dbReference type="Rhea" id="RHEA-COMP:10625"/>
        <dbReference type="Rhea" id="RHEA-COMP:10670"/>
        <dbReference type="ChEBI" id="CHEBI:15378"/>
        <dbReference type="ChEBI" id="CHEBI:30616"/>
        <dbReference type="ChEBI" id="CHEBI:32551"/>
        <dbReference type="ChEBI" id="CHEBI:33019"/>
        <dbReference type="ChEBI" id="CHEBI:82748"/>
        <dbReference type="ChEBI" id="CHEBI:83665"/>
        <dbReference type="ChEBI" id="CHEBI:456215"/>
        <dbReference type="EC" id="6.3.4.19"/>
    </reaction>
</comment>
<evidence type="ECO:0000313" key="10">
    <source>
        <dbReference type="EMBL" id="MEC1180224.1"/>
    </source>
</evidence>
<evidence type="ECO:0000256" key="5">
    <source>
        <dbReference type="ARBA" id="ARBA00022741"/>
    </source>
</evidence>
<organism evidence="10 11">
    <name type="scientific">Metasolibacillus meyeri</name>
    <dbReference type="NCBI Taxonomy" id="1071052"/>
    <lineage>
        <taxon>Bacteria</taxon>
        <taxon>Bacillati</taxon>
        <taxon>Bacillota</taxon>
        <taxon>Bacilli</taxon>
        <taxon>Bacillales</taxon>
        <taxon>Caryophanaceae</taxon>
        <taxon>Metasolibacillus</taxon>
    </lineage>
</organism>
<comment type="domain">
    <text evidence="8">The N-terminal region contains the highly conserved SGGXDS motif, predicted to be a P-loop motif involved in ATP binding.</text>
</comment>
<dbReference type="InterPro" id="IPR012795">
    <property type="entry name" value="tRNA_Ile_lys_synt_N"/>
</dbReference>
<dbReference type="CDD" id="cd01992">
    <property type="entry name" value="TilS_N"/>
    <property type="match status" value="1"/>
</dbReference>
<keyword evidence="6 8" id="KW-0067">ATP-binding</keyword>
<keyword evidence="4 8" id="KW-0819">tRNA processing</keyword>
<evidence type="ECO:0000256" key="6">
    <source>
        <dbReference type="ARBA" id="ARBA00022840"/>
    </source>
</evidence>
<keyword evidence="11" id="KW-1185">Reference proteome</keyword>
<dbReference type="SUPFAM" id="SSF56037">
    <property type="entry name" value="PheT/TilS domain"/>
    <property type="match status" value="1"/>
</dbReference>
<evidence type="ECO:0000256" key="1">
    <source>
        <dbReference type="ARBA" id="ARBA00004496"/>
    </source>
</evidence>
<dbReference type="GO" id="GO:0005524">
    <property type="term" value="F:ATP binding"/>
    <property type="evidence" value="ECO:0007669"/>
    <property type="project" value="UniProtKB-UniRule"/>
</dbReference>
<comment type="similarity">
    <text evidence="8">Belongs to the tRNA(Ile)-lysidine synthase family.</text>
</comment>
<dbReference type="Pfam" id="PF11734">
    <property type="entry name" value="TilS_C"/>
    <property type="match status" value="1"/>
</dbReference>
<protein>
    <recommendedName>
        <fullName evidence="8">tRNA(Ile)-lysidine synthase</fullName>
        <ecNumber evidence="8">6.3.4.19</ecNumber>
    </recommendedName>
    <alternativeName>
        <fullName evidence="8">tRNA(Ile)-2-lysyl-cytidine synthase</fullName>
    </alternativeName>
    <alternativeName>
        <fullName evidence="8">tRNA(Ile)-lysidine synthetase</fullName>
    </alternativeName>
</protein>
<dbReference type="EC" id="6.3.4.19" evidence="8"/>
<evidence type="ECO:0000256" key="3">
    <source>
        <dbReference type="ARBA" id="ARBA00022598"/>
    </source>
</evidence>
<dbReference type="SUPFAM" id="SSF82829">
    <property type="entry name" value="MesJ substrate recognition domain-like"/>
    <property type="match status" value="1"/>
</dbReference>
<dbReference type="Gene3D" id="3.40.50.620">
    <property type="entry name" value="HUPs"/>
    <property type="match status" value="1"/>
</dbReference>
<dbReference type="SMART" id="SM00977">
    <property type="entry name" value="TilS_C"/>
    <property type="match status" value="1"/>
</dbReference>
<dbReference type="GO" id="GO:0032267">
    <property type="term" value="F:tRNA(Ile)-lysidine synthase activity"/>
    <property type="evidence" value="ECO:0007669"/>
    <property type="project" value="UniProtKB-EC"/>
</dbReference>
<dbReference type="RefSeq" id="WP_326124789.1">
    <property type="nucleotide sequence ID" value="NZ_JARSFG010000023.1"/>
</dbReference>
<evidence type="ECO:0000256" key="7">
    <source>
        <dbReference type="ARBA" id="ARBA00048539"/>
    </source>
</evidence>
<evidence type="ECO:0000256" key="2">
    <source>
        <dbReference type="ARBA" id="ARBA00022490"/>
    </source>
</evidence>
<feature type="binding site" evidence="8">
    <location>
        <begin position="29"/>
        <end position="34"/>
    </location>
    <ligand>
        <name>ATP</name>
        <dbReference type="ChEBI" id="CHEBI:30616"/>
    </ligand>
</feature>
<dbReference type="GO" id="GO:0006400">
    <property type="term" value="P:tRNA modification"/>
    <property type="evidence" value="ECO:0007669"/>
    <property type="project" value="UniProtKB-UniRule"/>
</dbReference>
<dbReference type="InterPro" id="IPR014729">
    <property type="entry name" value="Rossmann-like_a/b/a_fold"/>
</dbReference>
<dbReference type="Gene3D" id="3.30.465.60">
    <property type="match status" value="1"/>
</dbReference>
<dbReference type="PANTHER" id="PTHR43033">
    <property type="entry name" value="TRNA(ILE)-LYSIDINE SYNTHASE-RELATED"/>
    <property type="match status" value="1"/>
</dbReference>
<evidence type="ECO:0000259" key="9">
    <source>
        <dbReference type="SMART" id="SM00977"/>
    </source>
</evidence>
<reference evidence="10 11" key="1">
    <citation type="submission" date="2023-03" db="EMBL/GenBank/DDBJ databases">
        <title>Bacillus Genome Sequencing.</title>
        <authorList>
            <person name="Dunlap C."/>
        </authorList>
    </citation>
    <scope>NUCLEOTIDE SEQUENCE [LARGE SCALE GENOMIC DNA]</scope>
    <source>
        <strain evidence="10 11">B-59205</strain>
    </source>
</reference>
<dbReference type="AlphaFoldDB" id="A0AAW9NW91"/>
<feature type="domain" description="Lysidine-tRNA(Ile) synthetase C-terminal" evidence="9">
    <location>
        <begin position="381"/>
        <end position="456"/>
    </location>
</feature>
<dbReference type="InterPro" id="IPR012094">
    <property type="entry name" value="tRNA_Ile_lys_synt"/>
</dbReference>
<dbReference type="SUPFAM" id="SSF52402">
    <property type="entry name" value="Adenine nucleotide alpha hydrolases-like"/>
    <property type="match status" value="1"/>
</dbReference>
<keyword evidence="3 8" id="KW-0436">Ligase</keyword>
<name>A0AAW9NW91_9BACL</name>
<sequence>MDSFEINVMQYIKKQQLVDAGDRLLIACSGGVDSMGLLYFFHMVRTQLKIEIVVAHVDHMLRGEASATDRAFVEAFCAERNIQIHSTAIPVAQMHAKEGGNLQTICRRERYLFLEKIMGTARCTQLVTAHHADDQLETMLMSLAKGATIKGLQGMVVSRPFAQGKLIRPFLAVTKEQIASYLQSRGGTYREDASNAKDDYTRNRFRHHIIPLLVEENHHIATHAVQLASQLQQDDVYLMELAQGAYTRIVKKTAEIYTIDIHVFQSESPALQRRLILILLNYIYNDSSTLFSQSLLSSIYALFETTNGSATIHLPNHYMMQRAYDTVTVCPHKVYEERAVEVVTLNKWLNYGHIQLFVGTYIGQHDGECYYFQAKEVSFPLHIRTRQEGDRMQLANMTQAKRLSRLFIDCKVPLAERDSWPLLVDAEDEVLAVLGVRVNNKFSKCRRTEDDCVLIVRNAH</sequence>
<dbReference type="InterPro" id="IPR012796">
    <property type="entry name" value="Lysidine-tRNA-synth_C"/>
</dbReference>